<protein>
    <submittedName>
        <fullName evidence="2">Uncharacterized protein</fullName>
    </submittedName>
</protein>
<feature type="transmembrane region" description="Helical" evidence="1">
    <location>
        <begin position="19"/>
        <end position="38"/>
    </location>
</feature>
<keyword evidence="1" id="KW-0812">Transmembrane</keyword>
<evidence type="ECO:0000313" key="2">
    <source>
        <dbReference type="EMBL" id="OON39158.1"/>
    </source>
</evidence>
<comment type="caution">
    <text evidence="2">The sequence shown here is derived from an EMBL/GenBank/DDBJ whole genome shotgun (WGS) entry which is preliminary data.</text>
</comment>
<keyword evidence="1" id="KW-1133">Transmembrane helix</keyword>
<dbReference type="EMBL" id="MRUL01000010">
    <property type="protein sequence ID" value="OON39158.1"/>
    <property type="molecule type" value="Genomic_DNA"/>
</dbReference>
<dbReference type="STRING" id="1926881.BTJ39_14555"/>
<name>A0A1S8YJU2_9GAMM</name>
<proteinExistence type="predicted"/>
<sequence length="60" mass="6375">MATPAVAGMSLLTAGCKTVAFPGQLSVYVLSLASFNLFEQRRAFKKSAFACLLLNMLMSG</sequence>
<evidence type="ECO:0000256" key="1">
    <source>
        <dbReference type="SAM" id="Phobius"/>
    </source>
</evidence>
<dbReference type="Proteomes" id="UP000190667">
    <property type="component" value="Unassembled WGS sequence"/>
</dbReference>
<accession>A0A1S8YJU2</accession>
<reference evidence="2 3" key="1">
    <citation type="submission" date="2016-12" db="EMBL/GenBank/DDBJ databases">
        <title>Izhakiella australiana sp. nov. of genus Izhakiella isolated from Australian desert.</title>
        <authorList>
            <person name="Ji M."/>
        </authorList>
    </citation>
    <scope>NUCLEOTIDE SEQUENCE [LARGE SCALE GENOMIC DNA]</scope>
    <source>
        <strain evidence="2 3">D4N98</strain>
    </source>
</reference>
<organism evidence="2 3">
    <name type="scientific">Izhakiella australiensis</name>
    <dbReference type="NCBI Taxonomy" id="1926881"/>
    <lineage>
        <taxon>Bacteria</taxon>
        <taxon>Pseudomonadati</taxon>
        <taxon>Pseudomonadota</taxon>
        <taxon>Gammaproteobacteria</taxon>
        <taxon>Enterobacterales</taxon>
        <taxon>Erwiniaceae</taxon>
        <taxon>Izhakiella</taxon>
    </lineage>
</organism>
<keyword evidence="3" id="KW-1185">Reference proteome</keyword>
<dbReference type="AlphaFoldDB" id="A0A1S8YJU2"/>
<keyword evidence="1" id="KW-0472">Membrane</keyword>
<evidence type="ECO:0000313" key="3">
    <source>
        <dbReference type="Proteomes" id="UP000190667"/>
    </source>
</evidence>
<gene>
    <name evidence="2" type="ORF">BTJ39_14555</name>
</gene>